<keyword evidence="3" id="KW-0677">Repeat</keyword>
<feature type="compositionally biased region" description="Gly residues" evidence="4">
    <location>
        <begin position="1288"/>
        <end position="1297"/>
    </location>
</feature>
<feature type="region of interest" description="Disordered" evidence="4">
    <location>
        <begin position="1258"/>
        <end position="1331"/>
    </location>
</feature>
<dbReference type="InterPro" id="IPR015915">
    <property type="entry name" value="Kelch-typ_b-propeller"/>
</dbReference>
<dbReference type="GO" id="GO:0005509">
    <property type="term" value="F:calcium ion binding"/>
    <property type="evidence" value="ECO:0007669"/>
    <property type="project" value="InterPro"/>
</dbReference>
<dbReference type="SUPFAM" id="SSF117281">
    <property type="entry name" value="Kelch motif"/>
    <property type="match status" value="2"/>
</dbReference>
<dbReference type="BioCyc" id="SCEL448385:SCE_RS35150-MONOMER"/>
<keyword evidence="2" id="KW-0732">Signal</keyword>
<gene>
    <name evidence="5" type="ordered locus">sce6854</name>
</gene>
<evidence type="ECO:0000313" key="5">
    <source>
        <dbReference type="EMBL" id="CAN97023.1"/>
    </source>
</evidence>
<organism evidence="5 6">
    <name type="scientific">Sorangium cellulosum (strain So ce56)</name>
    <name type="common">Polyangium cellulosum (strain So ce56)</name>
    <dbReference type="NCBI Taxonomy" id="448385"/>
    <lineage>
        <taxon>Bacteria</taxon>
        <taxon>Pseudomonadati</taxon>
        <taxon>Myxococcota</taxon>
        <taxon>Polyangia</taxon>
        <taxon>Polyangiales</taxon>
        <taxon>Polyangiaceae</taxon>
        <taxon>Sorangium</taxon>
    </lineage>
</organism>
<dbReference type="InterPro" id="IPR011043">
    <property type="entry name" value="Gal_Oxase/kelch_b-propeller"/>
</dbReference>
<dbReference type="Pfam" id="PF02412">
    <property type="entry name" value="TSP_3"/>
    <property type="match status" value="2"/>
</dbReference>
<protein>
    <submittedName>
        <fullName evidence="5">Uncharacterized protein</fullName>
    </submittedName>
</protein>
<dbReference type="GO" id="GO:0007155">
    <property type="term" value="P:cell adhesion"/>
    <property type="evidence" value="ECO:0007669"/>
    <property type="project" value="InterPro"/>
</dbReference>
<dbReference type="InterPro" id="IPR006652">
    <property type="entry name" value="Kelch_1"/>
</dbReference>
<proteinExistence type="predicted"/>
<dbReference type="KEGG" id="scl:sce6854"/>
<dbReference type="OrthoDB" id="320326at2"/>
<evidence type="ECO:0000256" key="1">
    <source>
        <dbReference type="ARBA" id="ARBA00022441"/>
    </source>
</evidence>
<dbReference type="eggNOG" id="COG3055">
    <property type="taxonomic scope" value="Bacteria"/>
</dbReference>
<reference evidence="5 6" key="1">
    <citation type="journal article" date="2007" name="Nat. Biotechnol.">
        <title>Complete genome sequence of the myxobacterium Sorangium cellulosum.</title>
        <authorList>
            <person name="Schneiker S."/>
            <person name="Perlova O."/>
            <person name="Kaiser O."/>
            <person name="Gerth K."/>
            <person name="Alici A."/>
            <person name="Altmeyer M.O."/>
            <person name="Bartels D."/>
            <person name="Bekel T."/>
            <person name="Beyer S."/>
            <person name="Bode E."/>
            <person name="Bode H.B."/>
            <person name="Bolten C.J."/>
            <person name="Choudhuri J.V."/>
            <person name="Doss S."/>
            <person name="Elnakady Y.A."/>
            <person name="Frank B."/>
            <person name="Gaigalat L."/>
            <person name="Goesmann A."/>
            <person name="Groeger C."/>
            <person name="Gross F."/>
            <person name="Jelsbak L."/>
            <person name="Jelsbak L."/>
            <person name="Kalinowski J."/>
            <person name="Kegler C."/>
            <person name="Knauber T."/>
            <person name="Konietzny S."/>
            <person name="Kopp M."/>
            <person name="Krause L."/>
            <person name="Krug D."/>
            <person name="Linke B."/>
            <person name="Mahmud T."/>
            <person name="Martinez-Arias R."/>
            <person name="McHardy A.C."/>
            <person name="Merai M."/>
            <person name="Meyer F."/>
            <person name="Mormann S."/>
            <person name="Munoz-Dorado J."/>
            <person name="Perez J."/>
            <person name="Pradella S."/>
            <person name="Rachid S."/>
            <person name="Raddatz G."/>
            <person name="Rosenau F."/>
            <person name="Rueckert C."/>
            <person name="Sasse F."/>
            <person name="Scharfe M."/>
            <person name="Schuster S.C."/>
            <person name="Suen G."/>
            <person name="Treuner-Lange A."/>
            <person name="Velicer G.J."/>
            <person name="Vorholter F.-J."/>
            <person name="Weissman K.J."/>
            <person name="Welch R.D."/>
            <person name="Wenzel S.C."/>
            <person name="Whitworth D.E."/>
            <person name="Wilhelm S."/>
            <person name="Wittmann C."/>
            <person name="Bloecker H."/>
            <person name="Puehler A."/>
            <person name="Mueller R."/>
        </authorList>
    </citation>
    <scope>NUCLEOTIDE SEQUENCE [LARGE SCALE GENOMIC DNA]</scope>
    <source>
        <strain evidence="6">So ce56</strain>
    </source>
</reference>
<evidence type="ECO:0000256" key="4">
    <source>
        <dbReference type="SAM" id="MobiDB-lite"/>
    </source>
</evidence>
<dbReference type="SUPFAM" id="SSF50965">
    <property type="entry name" value="Galactose oxidase, central domain"/>
    <property type="match status" value="1"/>
</dbReference>
<keyword evidence="6" id="KW-1185">Reference proteome</keyword>
<dbReference type="Proteomes" id="UP000002139">
    <property type="component" value="Chromosome"/>
</dbReference>
<dbReference type="HOGENOM" id="CLU_257384_0_0_7"/>
<dbReference type="PANTHER" id="PTHR24412:SF441">
    <property type="entry name" value="KELCH-LIKE PROTEIN 28"/>
    <property type="match status" value="1"/>
</dbReference>
<feature type="compositionally biased region" description="Gly residues" evidence="4">
    <location>
        <begin position="1258"/>
        <end position="1279"/>
    </location>
</feature>
<dbReference type="Gene3D" id="2.120.10.80">
    <property type="entry name" value="Kelch-type beta propeller"/>
    <property type="match status" value="1"/>
</dbReference>
<feature type="compositionally biased region" description="Acidic residues" evidence="4">
    <location>
        <begin position="452"/>
        <end position="461"/>
    </location>
</feature>
<evidence type="ECO:0000256" key="3">
    <source>
        <dbReference type="ARBA" id="ARBA00022737"/>
    </source>
</evidence>
<dbReference type="Pfam" id="PF24681">
    <property type="entry name" value="Kelch_KLHDC2_KLHL20_DRC7"/>
    <property type="match status" value="2"/>
</dbReference>
<dbReference type="SUPFAM" id="SSF103647">
    <property type="entry name" value="TSP type-3 repeat"/>
    <property type="match status" value="1"/>
</dbReference>
<dbReference type="EMBL" id="AM746676">
    <property type="protein sequence ID" value="CAN97023.1"/>
    <property type="molecule type" value="Genomic_DNA"/>
</dbReference>
<keyword evidence="1" id="KW-0880">Kelch repeat</keyword>
<name>A9GU15_SORC5</name>
<dbReference type="Gene3D" id="2.130.10.80">
    <property type="entry name" value="Galactose oxidase/kelch, beta-propeller"/>
    <property type="match status" value="5"/>
</dbReference>
<dbReference type="InterPro" id="IPR037293">
    <property type="entry name" value="Gal_Oxidase_central_sf"/>
</dbReference>
<dbReference type="Pfam" id="PF01344">
    <property type="entry name" value="Kelch_1"/>
    <property type="match status" value="1"/>
</dbReference>
<dbReference type="PANTHER" id="PTHR24412">
    <property type="entry name" value="KELCH PROTEIN"/>
    <property type="match status" value="1"/>
</dbReference>
<dbReference type="STRING" id="448385.sce6854"/>
<dbReference type="Gene3D" id="4.10.1080.10">
    <property type="entry name" value="TSP type-3 repeat"/>
    <property type="match status" value="1"/>
</dbReference>
<evidence type="ECO:0000256" key="2">
    <source>
        <dbReference type="ARBA" id="ARBA00022729"/>
    </source>
</evidence>
<sequence>MLVIAVLVLAVVGWMGALGCAAGHDGAAAAALVQRRFPAQAAEVLGSGAPGAPVPTGGGFALGAAGLSGRGPRLQAELPRDGGGWMRLSGAGGFEVRVREAGASGPGAVVDGAVIYGRAGGASFWRAVAGGIEEWLTVAPGAVPAGEPAAVWEVDGAALRQRGEAVEVLDAAGTPRLRVTAPRAFAEGGRPIAARLEARGAEIALLVEASGELLLVDPLWRAVGAMATRRDAGHTATRLGGDDGRVLVVGGYGGESYLASAELYDPADDGWAPARPMSEARGQHAALLLASGQVLVVGGRGSEGLLTSAEIYDPAEDRWTPARPMGAAREGHTATPLGDGRVLVTGGLDGELALDSAEIYDPAENTWTAAAPMSVRRYQHTATPLGDGRVLVTGGLEWRGALDSAEIYDPAENTWTAAAPMRVARHEHAATRLNDGRVLVTGRSTSDRYGEGEEEEEEEGELASAEIYDPASDGWALTAPMSVARTRHTATLLDGGSVLVTGGSASSESGPLAGAEIYDPAAGSWSNVPAMATGRSAHTATLLPGGGVLVTGGNQDFGASAEIYDLAGASPWSEAAPMLDARYDHTATLLSDGRVLVAGGYGTAYTSLPGAELFDPAEGTWTAAEAMSGSRSAHTATLLNDGQVLVAGGQGIDYLSLSGAELFDPDTRGWRAVGPMSTARQLHTATLLRDGRVLVAGGYGADYINLSSAELFDPDTGAWSAAEPMSTARQGHTATLLRDGRVLVAGGYGADYTNLSSAELFDPDTGTWSAAEPMNAARQSHTATLLDDGQVLVVGGYGADNANLAAAEAYDPATDRWTARAPMSAARQNHTATSLLDGRVLIVAGIAGAYGYEGSATAEVYDQATDSWSPAETMYSQRSNHAATLLSDGRVLVTGGDGPGGILADGELFIPALPGDPCETDADCAGVSCVDGVCCDVPCAGACMACSAAKKGAGPDGACGPIQAGADPDDDCAEEPTSSCGATGVCDGRGGCQLRAQGTPCGAASCKDASELVEAPLCDGRGVCAEGDTRSCAEYRCVAGACLTGCTFDTQCADGAYCAATGGDCLPKKPVGAACSLPKECLSGQCRAGACALDIDEDGIADSEDNCPAVPNTLQANTDAGLPAGDLLGDACDDDDDADGVGDTVDNCPLLANPDQADVNGDGVGDACDCDNPRKPDGSPCDDGNACTQTDTCQNGACVGGDPFVCPQPDTSTCRRAVCAPATGACERRYKLDGAPCPGGECIAGGCLLAEAASGSGGGAGGEGQGGKGDGGGGQGGEGHGGDAAANGSGGSGGSSDAGGAPPAPAPEGSAPPRAHGNGCALARGAGPDAGGSSVPWLLLAALLAARSRGFRDSA</sequence>
<dbReference type="InterPro" id="IPR028974">
    <property type="entry name" value="TSP_type-3_rpt"/>
</dbReference>
<evidence type="ECO:0000313" key="6">
    <source>
        <dbReference type="Proteomes" id="UP000002139"/>
    </source>
</evidence>
<accession>A9GU15</accession>
<dbReference type="InterPro" id="IPR003367">
    <property type="entry name" value="Thrombospondin_3-like_rpt"/>
</dbReference>
<dbReference type="SMART" id="SM00612">
    <property type="entry name" value="Kelch"/>
    <property type="match status" value="13"/>
</dbReference>
<feature type="region of interest" description="Disordered" evidence="4">
    <location>
        <begin position="442"/>
        <end position="463"/>
    </location>
</feature>